<accession>A0A2K9V9T4</accession>
<name>A0A2K9V9T4_9VIRU</name>
<dbReference type="InterPro" id="IPR036770">
    <property type="entry name" value="Ankyrin_rpt-contain_sf"/>
</dbReference>
<dbReference type="EMBL" id="MG779390">
    <property type="protein sequence ID" value="AUV58977.1"/>
    <property type="molecule type" value="Genomic_DNA"/>
</dbReference>
<proteinExistence type="predicted"/>
<evidence type="ECO:0000313" key="1">
    <source>
        <dbReference type="EMBL" id="AUV58977.1"/>
    </source>
</evidence>
<reference evidence="1" key="1">
    <citation type="submission" date="2018-01" db="EMBL/GenBank/DDBJ databases">
        <title>Draft genome sequence of Bandra megavirus.</title>
        <authorList>
            <person name="Chatterjee A."/>
            <person name="Yadav R."/>
            <person name="Kondabagil K."/>
        </authorList>
    </citation>
    <scope>NUCLEOTIDE SEQUENCE</scope>
    <source>
        <strain evidence="1">KK-1</strain>
    </source>
</reference>
<protein>
    <submittedName>
        <fullName evidence="1">Ankyrin repeat protein</fullName>
    </submittedName>
</protein>
<organism evidence="1">
    <name type="scientific">Bandra megavirus</name>
    <dbReference type="NCBI Taxonomy" id="2071566"/>
    <lineage>
        <taxon>Viruses</taxon>
        <taxon>Varidnaviria</taxon>
        <taxon>Bamfordvirae</taxon>
        <taxon>Nucleocytoviricota</taxon>
        <taxon>Megaviricetes</taxon>
        <taxon>Imitervirales</taxon>
        <taxon>Mimiviridae</taxon>
        <taxon>Megamimivirinae</taxon>
        <taxon>Megavirus</taxon>
    </lineage>
</organism>
<sequence>MDSSMIDSKFYKFIDESWIQRGFLYKEGLNILDKPFEKHGSCVPGGLYFTDMANILNYLSYGTRLVEVTIPIDAQVVADDYDSHKWRADKIIIKNIGIITDIDTIKYLINEGANFTKYIPKFFDTSIKNNNFELLKYLLKNFLKDSREMQKKIKNTVVSHGYYEDNILYLLIKYGAEIDDYFINDIIEGECLNLAKAILKYKTSLTNNLYILAGKYNKLGIIELVYKYFPKIKSCYHLNNEIIRYAIVNNNFNIVKYMINNGFYFSTDISTFISNEKINNTILYLNTYCDIITKINELSTSDSTEIKSRGSSICDNIIDYREYLEY</sequence>
<dbReference type="SUPFAM" id="SSF48403">
    <property type="entry name" value="Ankyrin repeat"/>
    <property type="match status" value="1"/>
</dbReference>